<reference evidence="9" key="1">
    <citation type="journal article" date="2019" name="Int. J. Syst. Evol. Microbiol.">
        <title>The Global Catalogue of Microorganisms (GCM) 10K type strain sequencing project: providing services to taxonomists for standard genome sequencing and annotation.</title>
        <authorList>
            <consortium name="The Broad Institute Genomics Platform"/>
            <consortium name="The Broad Institute Genome Sequencing Center for Infectious Disease"/>
            <person name="Wu L."/>
            <person name="Ma J."/>
        </authorList>
    </citation>
    <scope>NUCLEOTIDE SEQUENCE [LARGE SCALE GENOMIC DNA]</scope>
    <source>
        <strain evidence="9">DT28</strain>
    </source>
</reference>
<feature type="signal peptide" evidence="5">
    <location>
        <begin position="1"/>
        <end position="24"/>
    </location>
</feature>
<dbReference type="InterPro" id="IPR012910">
    <property type="entry name" value="Plug_dom"/>
</dbReference>
<dbReference type="NCBIfam" id="TIGR01782">
    <property type="entry name" value="TonB-Xanth-Caul"/>
    <property type="match status" value="1"/>
</dbReference>
<dbReference type="RefSeq" id="WP_377330797.1">
    <property type="nucleotide sequence ID" value="NZ_JBHSGB010000001.1"/>
</dbReference>
<keyword evidence="2 4" id="KW-0472">Membrane</keyword>
<feature type="domain" description="TonB-dependent receptor-like beta-barrel" evidence="6">
    <location>
        <begin position="461"/>
        <end position="938"/>
    </location>
</feature>
<sequence length="971" mass="105696">MTYRKLSVLTLAFAAAGFSTVLSAEQASQQLQEQQSADSGANSNKSKEQVEVIEVKGFSTSLIKSLNDKRFADTVVEAISADDLGALPDVSMADALTRLPGISAVRTGGQASEINIRGMAGGFVFSTLNGREQVSTSGQRNIEFDQYPSELISSAAVYKSPKASLIEGGVAGTVELKTTSPLAAKKDHNVTVNLRGMLNDRANEIPDGTEHGHRFSLSYQGKFLDETLGLALGYARLFQPSVSTQFVGFAYNAEADIDGAAEAEPNELISEGFEMQHRGGEETRNGYMAALEWVPSDKLTLKADAFLSKFDTEAFARGFRVKFDGANAAIGNPVIENNMLVGGTINRKTNGNTRVELVNDDNTDNDEVLSLGFNADFEATDNLTLNFDLSHSAAKSNFRNGLLWSLVAEDANAAVPVVDPNVSISYLLNGLSLPSVGFNQEAAFTDINRVMVSKYGIYPYLNEDEVNAYKLDGKYRLDNNFLSAFEAGVRYSERDYSNDRSVFEYGSDGMFLSSQPPLKLTQDMVKVVNFSGAFSHFPSYLAIDQQKALNAWFPQGVPQPVQTWGTGNTGILPEQRVTGGPDTAWSVLQSGEVYENVLSAYLMANIDTELLGLPVTGNIGVRMVETEQLATDLTDVGGDATLGAQNIMDEAGLVNTRYKPGVIGQKYTDYLPSLNLNFALTDSDQIRFAAAKVMSRPPIDRLASNTSYTIDAITGKVNGSSANSPFLKPFYATQYDISYEKYFEDSDGAFVAALFYKDIESFINTFTITDFDFAAAGFPIPAYVPGTEPGNPDGLPPVSTKPGDYTTAVNNENGGYIRGAELAYTQVFKFLPGFWSGLGFSGSYSYTESEIQQQVSLGAQTIDITLPGLSKNVATATLFWEYQGFETRLSARYRDKFVSEQVAVEAQTVNFDGETVLDYQASYQINDQFGVLFQVNNLTDEPTKSYFGTPTNTGTIQFFGRQYFLGANYVF</sequence>
<comment type="caution">
    <text evidence="8">The sequence shown here is derived from an EMBL/GenBank/DDBJ whole genome shotgun (WGS) entry which is preliminary data.</text>
</comment>
<protein>
    <submittedName>
        <fullName evidence="8">TonB-dependent receptor</fullName>
    </submittedName>
</protein>
<feature type="domain" description="TonB-dependent receptor plug" evidence="7">
    <location>
        <begin position="71"/>
        <end position="172"/>
    </location>
</feature>
<dbReference type="Gene3D" id="2.40.170.20">
    <property type="entry name" value="TonB-dependent receptor, beta-barrel domain"/>
    <property type="match status" value="1"/>
</dbReference>
<evidence type="ECO:0000256" key="5">
    <source>
        <dbReference type="SAM" id="SignalP"/>
    </source>
</evidence>
<keyword evidence="3" id="KW-0998">Cell outer membrane</keyword>
<evidence type="ECO:0000256" key="1">
    <source>
        <dbReference type="ARBA" id="ARBA00004442"/>
    </source>
</evidence>
<dbReference type="PANTHER" id="PTHR40980">
    <property type="entry name" value="PLUG DOMAIN-CONTAINING PROTEIN"/>
    <property type="match status" value="1"/>
</dbReference>
<dbReference type="EMBL" id="JBHSGB010000001">
    <property type="protein sequence ID" value="MFC4653468.1"/>
    <property type="molecule type" value="Genomic_DNA"/>
</dbReference>
<dbReference type="InterPro" id="IPR010104">
    <property type="entry name" value="TonB_rcpt_bac"/>
</dbReference>
<dbReference type="Pfam" id="PF07715">
    <property type="entry name" value="Plug"/>
    <property type="match status" value="1"/>
</dbReference>
<evidence type="ECO:0000313" key="9">
    <source>
        <dbReference type="Proteomes" id="UP001595962"/>
    </source>
</evidence>
<dbReference type="Proteomes" id="UP001595962">
    <property type="component" value="Unassembled WGS sequence"/>
</dbReference>
<organism evidence="8 9">
    <name type="scientific">Rheinheimera marina</name>
    <dbReference type="NCBI Taxonomy" id="1774958"/>
    <lineage>
        <taxon>Bacteria</taxon>
        <taxon>Pseudomonadati</taxon>
        <taxon>Pseudomonadota</taxon>
        <taxon>Gammaproteobacteria</taxon>
        <taxon>Chromatiales</taxon>
        <taxon>Chromatiaceae</taxon>
        <taxon>Rheinheimera</taxon>
    </lineage>
</organism>
<proteinExistence type="inferred from homology"/>
<keyword evidence="5" id="KW-0732">Signal</keyword>
<dbReference type="InterPro" id="IPR037066">
    <property type="entry name" value="Plug_dom_sf"/>
</dbReference>
<comment type="similarity">
    <text evidence="4">Belongs to the TonB-dependent receptor family.</text>
</comment>
<comment type="subcellular location">
    <subcellularLocation>
        <location evidence="1 4">Cell outer membrane</location>
    </subcellularLocation>
</comment>
<feature type="chain" id="PRO_5046006372" evidence="5">
    <location>
        <begin position="25"/>
        <end position="971"/>
    </location>
</feature>
<dbReference type="SUPFAM" id="SSF56935">
    <property type="entry name" value="Porins"/>
    <property type="match status" value="1"/>
</dbReference>
<evidence type="ECO:0000259" key="6">
    <source>
        <dbReference type="Pfam" id="PF00593"/>
    </source>
</evidence>
<gene>
    <name evidence="8" type="ORF">ACFO3I_00380</name>
</gene>
<accession>A0ABV9JHN0</accession>
<keyword evidence="9" id="KW-1185">Reference proteome</keyword>
<evidence type="ECO:0000256" key="3">
    <source>
        <dbReference type="ARBA" id="ARBA00023237"/>
    </source>
</evidence>
<dbReference type="Pfam" id="PF00593">
    <property type="entry name" value="TonB_dep_Rec_b-barrel"/>
    <property type="match status" value="1"/>
</dbReference>
<name>A0ABV9JHN0_9GAMM</name>
<evidence type="ECO:0000313" key="8">
    <source>
        <dbReference type="EMBL" id="MFC4653468.1"/>
    </source>
</evidence>
<keyword evidence="8" id="KW-0675">Receptor</keyword>
<dbReference type="Gene3D" id="2.170.130.10">
    <property type="entry name" value="TonB-dependent receptor, plug domain"/>
    <property type="match status" value="1"/>
</dbReference>
<dbReference type="PANTHER" id="PTHR40980:SF3">
    <property type="entry name" value="TONB-DEPENDENT RECEPTOR-LIKE BETA-BARREL DOMAIN-CONTAINING PROTEIN"/>
    <property type="match status" value="1"/>
</dbReference>
<evidence type="ECO:0000256" key="2">
    <source>
        <dbReference type="ARBA" id="ARBA00023136"/>
    </source>
</evidence>
<dbReference type="InterPro" id="IPR036942">
    <property type="entry name" value="Beta-barrel_TonB_sf"/>
</dbReference>
<evidence type="ECO:0000259" key="7">
    <source>
        <dbReference type="Pfam" id="PF07715"/>
    </source>
</evidence>
<dbReference type="InterPro" id="IPR000531">
    <property type="entry name" value="Beta-barrel_TonB"/>
</dbReference>
<keyword evidence="4" id="KW-0798">TonB box</keyword>
<evidence type="ECO:0000256" key="4">
    <source>
        <dbReference type="RuleBase" id="RU003357"/>
    </source>
</evidence>